<dbReference type="AlphaFoldDB" id="A0A165E6Q3"/>
<evidence type="ECO:0000256" key="2">
    <source>
        <dbReference type="SAM" id="Phobius"/>
    </source>
</evidence>
<evidence type="ECO:0000259" key="3">
    <source>
        <dbReference type="Pfam" id="PF20153"/>
    </source>
</evidence>
<evidence type="ECO:0000313" key="5">
    <source>
        <dbReference type="Proteomes" id="UP000076842"/>
    </source>
</evidence>
<feature type="transmembrane region" description="Helical" evidence="2">
    <location>
        <begin position="211"/>
        <end position="230"/>
    </location>
</feature>
<evidence type="ECO:0000313" key="4">
    <source>
        <dbReference type="EMBL" id="KZT54218.1"/>
    </source>
</evidence>
<dbReference type="InParanoid" id="A0A165E6Q3"/>
<keyword evidence="2" id="KW-1133">Transmembrane helix</keyword>
<feature type="transmembrane region" description="Helical" evidence="2">
    <location>
        <begin position="80"/>
        <end position="102"/>
    </location>
</feature>
<dbReference type="OrthoDB" id="3219854at2759"/>
<keyword evidence="2" id="KW-0472">Membrane</keyword>
<protein>
    <recommendedName>
        <fullName evidence="3">DUF6535 domain-containing protein</fullName>
    </recommendedName>
</protein>
<sequence length="233" mass="25517">MPYVEDTSLPEALRAWPGIPLTEYTPPGGSDGPQRRDFVNDLPAGSGKGSNAAIWPIYNGKAEELDAELIETCNDAMDNLLIFAALFSAIVTAFLMLSLPLLQPDNSQAMVDGITALSAQIAVLRDSDISMPPIYQASAFMLSMTDVWVNALWLLSLMISLTTSVLAMLIKQWLRAFVTDLPSAPRNRAHHRQFRLDGVQIWHVPRIASSLPVLIHVAVGLFLAGLMIYLCNI</sequence>
<feature type="transmembrane region" description="Helical" evidence="2">
    <location>
        <begin position="151"/>
        <end position="170"/>
    </location>
</feature>
<dbReference type="Pfam" id="PF20153">
    <property type="entry name" value="DUF6535"/>
    <property type="match status" value="1"/>
</dbReference>
<name>A0A165E6Q3_9BASI</name>
<feature type="non-terminal residue" evidence="4">
    <location>
        <position position="233"/>
    </location>
</feature>
<reference evidence="4 5" key="1">
    <citation type="journal article" date="2016" name="Mol. Biol. Evol.">
        <title>Comparative Genomics of Early-Diverging Mushroom-Forming Fungi Provides Insights into the Origins of Lignocellulose Decay Capabilities.</title>
        <authorList>
            <person name="Nagy L.G."/>
            <person name="Riley R."/>
            <person name="Tritt A."/>
            <person name="Adam C."/>
            <person name="Daum C."/>
            <person name="Floudas D."/>
            <person name="Sun H."/>
            <person name="Yadav J.S."/>
            <person name="Pangilinan J."/>
            <person name="Larsson K.H."/>
            <person name="Matsuura K."/>
            <person name="Barry K."/>
            <person name="Labutti K."/>
            <person name="Kuo R."/>
            <person name="Ohm R.A."/>
            <person name="Bhattacharya S.S."/>
            <person name="Shirouzu T."/>
            <person name="Yoshinaga Y."/>
            <person name="Martin F.M."/>
            <person name="Grigoriev I.V."/>
            <person name="Hibbett D.S."/>
        </authorList>
    </citation>
    <scope>NUCLEOTIDE SEQUENCE [LARGE SCALE GENOMIC DNA]</scope>
    <source>
        <strain evidence="4 5">HHB12733</strain>
    </source>
</reference>
<keyword evidence="5" id="KW-1185">Reference proteome</keyword>
<dbReference type="STRING" id="1353952.A0A165E6Q3"/>
<keyword evidence="2" id="KW-0812">Transmembrane</keyword>
<proteinExistence type="predicted"/>
<organism evidence="4 5">
    <name type="scientific">Calocera cornea HHB12733</name>
    <dbReference type="NCBI Taxonomy" id="1353952"/>
    <lineage>
        <taxon>Eukaryota</taxon>
        <taxon>Fungi</taxon>
        <taxon>Dikarya</taxon>
        <taxon>Basidiomycota</taxon>
        <taxon>Agaricomycotina</taxon>
        <taxon>Dacrymycetes</taxon>
        <taxon>Dacrymycetales</taxon>
        <taxon>Dacrymycetaceae</taxon>
        <taxon>Calocera</taxon>
    </lineage>
</organism>
<gene>
    <name evidence="4" type="ORF">CALCODRAFT_438977</name>
</gene>
<dbReference type="Proteomes" id="UP000076842">
    <property type="component" value="Unassembled WGS sequence"/>
</dbReference>
<feature type="domain" description="DUF6535" evidence="3">
    <location>
        <begin position="55"/>
        <end position="231"/>
    </location>
</feature>
<feature type="region of interest" description="Disordered" evidence="1">
    <location>
        <begin position="23"/>
        <end position="44"/>
    </location>
</feature>
<accession>A0A165E6Q3</accession>
<dbReference type="InterPro" id="IPR045338">
    <property type="entry name" value="DUF6535"/>
</dbReference>
<evidence type="ECO:0000256" key="1">
    <source>
        <dbReference type="SAM" id="MobiDB-lite"/>
    </source>
</evidence>
<dbReference type="EMBL" id="KV424019">
    <property type="protein sequence ID" value="KZT54218.1"/>
    <property type="molecule type" value="Genomic_DNA"/>
</dbReference>